<dbReference type="PANTHER" id="PTHR43205:SF7">
    <property type="entry name" value="PROSTAGLANDIN REDUCTASE 1"/>
    <property type="match status" value="1"/>
</dbReference>
<evidence type="ECO:0000313" key="3">
    <source>
        <dbReference type="EMBL" id="KAF7849121.1"/>
    </source>
</evidence>
<dbReference type="InterPro" id="IPR041694">
    <property type="entry name" value="ADH_N_2"/>
</dbReference>
<dbReference type="Gramene" id="rna-gnl|WGS:JABURB|Cocit.L1229.1">
    <property type="protein sequence ID" value="cds-KAF7849121.1"/>
    <property type="gene ID" value="gene-BT93_L1229"/>
</dbReference>
<dbReference type="InterPro" id="IPR020843">
    <property type="entry name" value="ER"/>
</dbReference>
<dbReference type="PANTHER" id="PTHR43205">
    <property type="entry name" value="PROSTAGLANDIN REDUCTASE"/>
    <property type="match status" value="1"/>
</dbReference>
<dbReference type="SMART" id="SM00829">
    <property type="entry name" value="PKS_ER"/>
    <property type="match status" value="1"/>
</dbReference>
<proteinExistence type="predicted"/>
<gene>
    <name evidence="3" type="ORF">BT93_L1229</name>
</gene>
<dbReference type="InterPro" id="IPR011032">
    <property type="entry name" value="GroES-like_sf"/>
</dbReference>
<accession>A0A8T0CN60</accession>
<dbReference type="Gene3D" id="3.90.180.10">
    <property type="entry name" value="Medium-chain alcohol dehydrogenases, catalytic domain"/>
    <property type="match status" value="1"/>
</dbReference>
<organism evidence="3 4">
    <name type="scientific">Corymbia citriodora subsp. variegata</name>
    <dbReference type="NCBI Taxonomy" id="360336"/>
    <lineage>
        <taxon>Eukaryota</taxon>
        <taxon>Viridiplantae</taxon>
        <taxon>Streptophyta</taxon>
        <taxon>Embryophyta</taxon>
        <taxon>Tracheophyta</taxon>
        <taxon>Spermatophyta</taxon>
        <taxon>Magnoliopsida</taxon>
        <taxon>eudicotyledons</taxon>
        <taxon>Gunneridae</taxon>
        <taxon>Pentapetalae</taxon>
        <taxon>rosids</taxon>
        <taxon>malvids</taxon>
        <taxon>Myrtales</taxon>
        <taxon>Myrtaceae</taxon>
        <taxon>Myrtoideae</taxon>
        <taxon>Eucalypteae</taxon>
        <taxon>Corymbia</taxon>
    </lineage>
</organism>
<dbReference type="InterPro" id="IPR013149">
    <property type="entry name" value="ADH-like_C"/>
</dbReference>
<evidence type="ECO:0000256" key="1">
    <source>
        <dbReference type="ARBA" id="ARBA00023002"/>
    </source>
</evidence>
<reference evidence="3" key="1">
    <citation type="submission" date="2020-05" db="EMBL/GenBank/DDBJ databases">
        <title>WGS assembly of Corymbia citriodora subspecies variegata.</title>
        <authorList>
            <person name="Barry K."/>
            <person name="Hundley H."/>
            <person name="Shu S."/>
            <person name="Jenkins J."/>
            <person name="Grimwood J."/>
            <person name="Baten A."/>
        </authorList>
    </citation>
    <scope>NUCLEOTIDE SEQUENCE</scope>
    <source>
        <strain evidence="3">CV2-018</strain>
    </source>
</reference>
<dbReference type="SUPFAM" id="SSF50129">
    <property type="entry name" value="GroES-like"/>
    <property type="match status" value="1"/>
</dbReference>
<protein>
    <recommendedName>
        <fullName evidence="2">Enoyl reductase (ER) domain-containing protein</fullName>
    </recommendedName>
</protein>
<feature type="domain" description="Enoyl reductase (ER)" evidence="2">
    <location>
        <begin position="26"/>
        <end position="343"/>
    </location>
</feature>
<dbReference type="GO" id="GO:0006979">
    <property type="term" value="P:response to oxidative stress"/>
    <property type="evidence" value="ECO:0007669"/>
    <property type="project" value="TreeGrafter"/>
</dbReference>
<dbReference type="GO" id="GO:0032440">
    <property type="term" value="F:2-alkenal reductase [NAD(P)H] activity"/>
    <property type="evidence" value="ECO:0007669"/>
    <property type="project" value="TreeGrafter"/>
</dbReference>
<dbReference type="Pfam" id="PF16884">
    <property type="entry name" value="ADH_N_2"/>
    <property type="match status" value="1"/>
</dbReference>
<dbReference type="Pfam" id="PF00107">
    <property type="entry name" value="ADH_zinc_N"/>
    <property type="match status" value="1"/>
</dbReference>
<dbReference type="InterPro" id="IPR045010">
    <property type="entry name" value="MDR_fam"/>
</dbReference>
<keyword evidence="1" id="KW-0560">Oxidoreductase</keyword>
<dbReference type="AlphaFoldDB" id="A0A8T0CN60"/>
<dbReference type="EMBL" id="MU089866">
    <property type="protein sequence ID" value="KAF7849121.1"/>
    <property type="molecule type" value="Genomic_DNA"/>
</dbReference>
<evidence type="ECO:0000313" key="4">
    <source>
        <dbReference type="Proteomes" id="UP000806378"/>
    </source>
</evidence>
<dbReference type="FunFam" id="3.40.50.720:FF:000121">
    <property type="entry name" value="Prostaglandin reductase 2"/>
    <property type="match status" value="1"/>
</dbReference>
<evidence type="ECO:0000259" key="2">
    <source>
        <dbReference type="SMART" id="SM00829"/>
    </source>
</evidence>
<dbReference type="Gene3D" id="3.40.50.720">
    <property type="entry name" value="NAD(P)-binding Rossmann-like Domain"/>
    <property type="match status" value="1"/>
</dbReference>
<dbReference type="CDD" id="cd08295">
    <property type="entry name" value="double_bond_reductase_like"/>
    <property type="match status" value="1"/>
</dbReference>
<comment type="caution">
    <text evidence="3">The sequence shown here is derived from an EMBL/GenBank/DDBJ whole genome shotgun (WGS) entry which is preliminary data.</text>
</comment>
<dbReference type="SUPFAM" id="SSF51735">
    <property type="entry name" value="NAD(P)-binding Rossmann-fold domains"/>
    <property type="match status" value="1"/>
</dbReference>
<keyword evidence="4" id="KW-1185">Reference proteome</keyword>
<name>A0A8T0CN60_CORYI</name>
<dbReference type="InterPro" id="IPR036291">
    <property type="entry name" value="NAD(P)-bd_dom_sf"/>
</dbReference>
<sequence>MAGDDGEAVRNKQVIFRDYVSGFPKETDMEVRESAMKLRLPEGSNGILVKNLYLSCDPYMRNRMKKLDVPSYRDSFQPGSPVTGYGVARVLESGHPNFKKGDLLWGFTGWEEYSLITAPETCFKIAHADVPLSYYTGLLGMPGMTAYAGFFKVCSPKKGETVFISAASGAVGQLVGQFAKLFGCYVVGSAGSKEKVDLLKNKFEFDDAFNYKEEPDLDAALKRCLPEGIDIYFENVGGKMLDAVLLNMKIHGRIAVCGMISQYNLEQPEGVHNLMNMVLKRVRMEGFTVFDYYHLYPEFLEMVLPQIKEGKIVYVEDTAEGLENAPAALVGLFSGRNVGKQVVVVSHE</sequence>
<dbReference type="OrthoDB" id="809632at2759"/>
<dbReference type="Proteomes" id="UP000806378">
    <property type="component" value="Unassembled WGS sequence"/>
</dbReference>